<proteinExistence type="predicted"/>
<reference evidence="3 4" key="1">
    <citation type="submission" date="2023-05" db="EMBL/GenBank/DDBJ databases">
        <title>B98-5 Cell Line De Novo Hybrid Assembly: An Optical Mapping Approach.</title>
        <authorList>
            <person name="Kananen K."/>
            <person name="Auerbach J.A."/>
            <person name="Kautto E."/>
            <person name="Blachly J.S."/>
        </authorList>
    </citation>
    <scope>NUCLEOTIDE SEQUENCE [LARGE SCALE GENOMIC DNA]</scope>
    <source>
        <strain evidence="3">B95-8</strain>
        <tissue evidence="3">Cell line</tissue>
    </source>
</reference>
<dbReference type="Proteomes" id="UP001266305">
    <property type="component" value="Unassembled WGS sequence"/>
</dbReference>
<evidence type="ECO:0000313" key="3">
    <source>
        <dbReference type="EMBL" id="KAK2095467.1"/>
    </source>
</evidence>
<keyword evidence="4" id="KW-1185">Reference proteome</keyword>
<dbReference type="InterPro" id="IPR039782">
    <property type="entry name" value="VPS13B"/>
</dbReference>
<dbReference type="EMBL" id="JASSZA010000013">
    <property type="protein sequence ID" value="KAK2095467.1"/>
    <property type="molecule type" value="Genomic_DNA"/>
</dbReference>
<dbReference type="InterPro" id="IPR026854">
    <property type="entry name" value="VPS13_N"/>
</dbReference>
<protein>
    <submittedName>
        <fullName evidence="3">Vacuolar protein sorting-associated protein 13B</fullName>
    </submittedName>
</protein>
<sequence>MSYVQSLIRRVVNNVNIVINNLILKYVEDDIVLSVNITSAECYTVGELWDRAFMDISGERHHVAFPSLVKARQSTDLVLRKVINFSDCTVCLDKRNASGKIEFYQDPLLYKCSFRTRLHFTYDNLNSKMPSVIKIHTLVESLKLSITDQQLPMFIRIMQLGIALYYGEIGNFKEGEIEDPTCYNKDMLGNITENLLNSSSEDETRVDIQYPAQYKVQELYSQQDEEQPQGWVSWAWSFVPAIVSYDDGEEDFVGNDPASTTHQQKAQTLKDPVVSIGFYCTKATVTFKNNKLTNLTEVQAESSYYSPQKVKSKEVLCWEQEGTTVEALMMGEPFFDCQIGFVGCRAMCLKGIMGVKDFEENMNRSETETYTEIAGMQRFGAFYMDYLYTMESTSGKGSTNQQDFSSGKSEDLGTVQEKSTKSLVIGPLDFRLDSSAVHRILKMIVCALEHEYEPYSRLKSGLFLD</sequence>
<evidence type="ECO:0000256" key="1">
    <source>
        <dbReference type="ARBA" id="ARBA00022448"/>
    </source>
</evidence>
<gene>
    <name evidence="3" type="primary">VPS13B_6</name>
    <name evidence="3" type="ORF">P7K49_026883</name>
</gene>
<dbReference type="Pfam" id="PF12624">
    <property type="entry name" value="VPS13_N"/>
    <property type="match status" value="1"/>
</dbReference>
<comment type="caution">
    <text evidence="3">The sequence shown here is derived from an EMBL/GenBank/DDBJ whole genome shotgun (WGS) entry which is preliminary data.</text>
</comment>
<evidence type="ECO:0000313" key="4">
    <source>
        <dbReference type="Proteomes" id="UP001266305"/>
    </source>
</evidence>
<feature type="domain" description="Chorein N-terminal" evidence="2">
    <location>
        <begin position="2"/>
        <end position="374"/>
    </location>
</feature>
<dbReference type="PANTHER" id="PTHR12517">
    <property type="entry name" value="VACUOLAR PROTEIN SORTING-ASSOCIATED PROTEIN 13B"/>
    <property type="match status" value="1"/>
</dbReference>
<evidence type="ECO:0000259" key="2">
    <source>
        <dbReference type="Pfam" id="PF12624"/>
    </source>
</evidence>
<organism evidence="3 4">
    <name type="scientific">Saguinus oedipus</name>
    <name type="common">Cotton-top tamarin</name>
    <name type="synonym">Oedipomidas oedipus</name>
    <dbReference type="NCBI Taxonomy" id="9490"/>
    <lineage>
        <taxon>Eukaryota</taxon>
        <taxon>Metazoa</taxon>
        <taxon>Chordata</taxon>
        <taxon>Craniata</taxon>
        <taxon>Vertebrata</taxon>
        <taxon>Euteleostomi</taxon>
        <taxon>Mammalia</taxon>
        <taxon>Eutheria</taxon>
        <taxon>Euarchontoglires</taxon>
        <taxon>Primates</taxon>
        <taxon>Haplorrhini</taxon>
        <taxon>Platyrrhini</taxon>
        <taxon>Cebidae</taxon>
        <taxon>Callitrichinae</taxon>
        <taxon>Saguinus</taxon>
    </lineage>
</organism>
<accession>A0ABQ9UGS2</accession>
<dbReference type="PANTHER" id="PTHR12517:SF0">
    <property type="entry name" value="INTERMEMBRANE LIPID TRANSFER PROTEIN VPS13B"/>
    <property type="match status" value="1"/>
</dbReference>
<name>A0ABQ9UGS2_SAGOE</name>
<keyword evidence="1" id="KW-0813">Transport</keyword>